<dbReference type="InterPro" id="IPR050979">
    <property type="entry name" value="LD-transpeptidase"/>
</dbReference>
<dbReference type="Pfam" id="PF03734">
    <property type="entry name" value="YkuD"/>
    <property type="match status" value="1"/>
</dbReference>
<evidence type="ECO:0000256" key="8">
    <source>
        <dbReference type="ARBA" id="ARBA00060592"/>
    </source>
</evidence>
<feature type="domain" description="L,D-TPase catalytic" evidence="12">
    <location>
        <begin position="35"/>
        <end position="157"/>
    </location>
</feature>
<evidence type="ECO:0000256" key="4">
    <source>
        <dbReference type="ARBA" id="ARBA00022801"/>
    </source>
</evidence>
<evidence type="ECO:0000259" key="11">
    <source>
        <dbReference type="PROSITE" id="PS51781"/>
    </source>
</evidence>
<dbReference type="Gene3D" id="2.30.30.40">
    <property type="entry name" value="SH3 Domains"/>
    <property type="match status" value="2"/>
</dbReference>
<dbReference type="PROSITE" id="PS51781">
    <property type="entry name" value="SH3B"/>
    <property type="match status" value="2"/>
</dbReference>
<feature type="chain" id="PRO_5020180234" evidence="10">
    <location>
        <begin position="30"/>
        <end position="315"/>
    </location>
</feature>
<evidence type="ECO:0000256" key="3">
    <source>
        <dbReference type="ARBA" id="ARBA00022679"/>
    </source>
</evidence>
<proteinExistence type="inferred from homology"/>
<protein>
    <submittedName>
        <fullName evidence="13">SH3 domain-containing protein</fullName>
    </submittedName>
</protein>
<dbReference type="SMART" id="SM00287">
    <property type="entry name" value="SH3b"/>
    <property type="match status" value="2"/>
</dbReference>
<dbReference type="EMBL" id="SLXV01000053">
    <property type="protein sequence ID" value="TCP62580.1"/>
    <property type="molecule type" value="Genomic_DNA"/>
</dbReference>
<dbReference type="CDD" id="cd16913">
    <property type="entry name" value="YkuD_like"/>
    <property type="match status" value="1"/>
</dbReference>
<dbReference type="InterPro" id="IPR003646">
    <property type="entry name" value="SH3-like_bac-type"/>
</dbReference>
<dbReference type="UniPathway" id="UPA00219"/>
<evidence type="ECO:0000256" key="5">
    <source>
        <dbReference type="ARBA" id="ARBA00022960"/>
    </source>
</evidence>
<dbReference type="GO" id="GO:0008360">
    <property type="term" value="P:regulation of cell shape"/>
    <property type="evidence" value="ECO:0007669"/>
    <property type="project" value="UniProtKB-UniRule"/>
</dbReference>
<comment type="pathway">
    <text evidence="8">Glycan biosynthesis.</text>
</comment>
<keyword evidence="3" id="KW-0808">Transferase</keyword>
<evidence type="ECO:0000256" key="2">
    <source>
        <dbReference type="ARBA" id="ARBA00005992"/>
    </source>
</evidence>
<dbReference type="GO" id="GO:0071972">
    <property type="term" value="F:peptidoglycan L,D-transpeptidase activity"/>
    <property type="evidence" value="ECO:0007669"/>
    <property type="project" value="TreeGrafter"/>
</dbReference>
<feature type="signal peptide" evidence="10">
    <location>
        <begin position="1"/>
        <end position="29"/>
    </location>
</feature>
<dbReference type="Proteomes" id="UP000294746">
    <property type="component" value="Unassembled WGS sequence"/>
</dbReference>
<comment type="similarity">
    <text evidence="2">Belongs to the YkuD family.</text>
</comment>
<keyword evidence="4" id="KW-0378">Hydrolase</keyword>
<feature type="active site" description="Nucleophile" evidence="9">
    <location>
        <position position="133"/>
    </location>
</feature>
<gene>
    <name evidence="13" type="ORF">EDD57_15316</name>
</gene>
<dbReference type="Gene3D" id="2.40.440.10">
    <property type="entry name" value="L,D-transpeptidase catalytic domain-like"/>
    <property type="match status" value="1"/>
</dbReference>
<evidence type="ECO:0000256" key="7">
    <source>
        <dbReference type="ARBA" id="ARBA00023316"/>
    </source>
</evidence>
<comment type="caution">
    <text evidence="13">The sequence shown here is derived from an EMBL/GenBank/DDBJ whole genome shotgun (WGS) entry which is preliminary data.</text>
</comment>
<dbReference type="FunFam" id="2.40.440.10:FF:000003">
    <property type="entry name" value="L,D-transpeptidase YciB"/>
    <property type="match status" value="1"/>
</dbReference>
<evidence type="ECO:0000256" key="6">
    <source>
        <dbReference type="ARBA" id="ARBA00022984"/>
    </source>
</evidence>
<evidence type="ECO:0000313" key="14">
    <source>
        <dbReference type="Proteomes" id="UP000294746"/>
    </source>
</evidence>
<keyword evidence="5 9" id="KW-0133">Cell shape</keyword>
<keyword evidence="10" id="KW-0732">Signal</keyword>
<dbReference type="InterPro" id="IPR005490">
    <property type="entry name" value="LD_TPept_cat_dom"/>
</dbReference>
<reference evidence="13 14" key="1">
    <citation type="submission" date="2019-03" db="EMBL/GenBank/DDBJ databases">
        <title>Genomic Encyclopedia of Type Strains, Phase IV (KMG-IV): sequencing the most valuable type-strain genomes for metagenomic binning, comparative biology and taxonomic classification.</title>
        <authorList>
            <person name="Goeker M."/>
        </authorList>
    </citation>
    <scope>NUCLEOTIDE SEQUENCE [LARGE SCALE GENOMIC DNA]</scope>
    <source>
        <strain evidence="13 14">DSM 46831</strain>
    </source>
</reference>
<dbReference type="SUPFAM" id="SSF141523">
    <property type="entry name" value="L,D-transpeptidase catalytic domain-like"/>
    <property type="match status" value="1"/>
</dbReference>
<dbReference type="OrthoDB" id="9787225at2"/>
<dbReference type="PROSITE" id="PS52029">
    <property type="entry name" value="LD_TPASE"/>
    <property type="match status" value="1"/>
</dbReference>
<dbReference type="AlphaFoldDB" id="A0A4R2RFZ6"/>
<dbReference type="GO" id="GO:0018104">
    <property type="term" value="P:peptidoglycan-protein cross-linking"/>
    <property type="evidence" value="ECO:0007669"/>
    <property type="project" value="TreeGrafter"/>
</dbReference>
<accession>A0A4R2RFZ6</accession>
<evidence type="ECO:0000256" key="1">
    <source>
        <dbReference type="ARBA" id="ARBA00004752"/>
    </source>
</evidence>
<dbReference type="InterPro" id="IPR038063">
    <property type="entry name" value="Transpep_catalytic_dom"/>
</dbReference>
<dbReference type="RefSeq" id="WP_131849859.1">
    <property type="nucleotide sequence ID" value="NZ_SLXV01000053.1"/>
</dbReference>
<evidence type="ECO:0000256" key="10">
    <source>
        <dbReference type="SAM" id="SignalP"/>
    </source>
</evidence>
<sequence length="315" mass="33965">MKYTKWLLIFALAFTALLGGLIPASTAEAATTPGYQVEINKKTNKLYLYQDGQVTKTYPVATGRTKDLTPEGTFTMVVKIVAPGWKGIPGGDPKNPLGKRWMGFSVKGDSGRIYGVHGTNQPESIGSNASSGCVRMGEENLLELYKLIPEGTPIWIHSGKSTNKWLGDSSYAVQPSKGQVKVKGNKVNIRTGPSTGSFTIEQVDNGLVLENTGYVKDWYQVRLQSGKIGFINNAFATKLAEQNPPSSDFTDASGKIVAIENIVNVRSAPALNASIVQRVSKGTILTLTGVSNEWYRIKTSSGATAYVHKTVATKN</sequence>
<dbReference type="Pfam" id="PF08239">
    <property type="entry name" value="SH3_3"/>
    <property type="match status" value="2"/>
</dbReference>
<dbReference type="PANTHER" id="PTHR30582">
    <property type="entry name" value="L,D-TRANSPEPTIDASE"/>
    <property type="match status" value="1"/>
</dbReference>
<feature type="active site" description="Proton donor/acceptor" evidence="9">
    <location>
        <position position="117"/>
    </location>
</feature>
<organism evidence="13 14">
    <name type="scientific">Baia soyae</name>
    <dbReference type="NCBI Taxonomy" id="1544746"/>
    <lineage>
        <taxon>Bacteria</taxon>
        <taxon>Bacillati</taxon>
        <taxon>Bacillota</taxon>
        <taxon>Bacilli</taxon>
        <taxon>Bacillales</taxon>
        <taxon>Thermoactinomycetaceae</taxon>
        <taxon>Baia</taxon>
    </lineage>
</organism>
<dbReference type="GO" id="GO:0005576">
    <property type="term" value="C:extracellular region"/>
    <property type="evidence" value="ECO:0007669"/>
    <property type="project" value="TreeGrafter"/>
</dbReference>
<keyword evidence="14" id="KW-1185">Reference proteome</keyword>
<keyword evidence="6 9" id="KW-0573">Peptidoglycan synthesis</keyword>
<comment type="pathway">
    <text evidence="1 9">Cell wall biogenesis; peptidoglycan biosynthesis.</text>
</comment>
<dbReference type="GO" id="GO:0016740">
    <property type="term" value="F:transferase activity"/>
    <property type="evidence" value="ECO:0007669"/>
    <property type="project" value="UniProtKB-KW"/>
</dbReference>
<dbReference type="GO" id="GO:0071555">
    <property type="term" value="P:cell wall organization"/>
    <property type="evidence" value="ECO:0007669"/>
    <property type="project" value="UniProtKB-UniRule"/>
</dbReference>
<keyword evidence="7 9" id="KW-0961">Cell wall biogenesis/degradation</keyword>
<evidence type="ECO:0000259" key="12">
    <source>
        <dbReference type="PROSITE" id="PS52029"/>
    </source>
</evidence>
<evidence type="ECO:0000313" key="13">
    <source>
        <dbReference type="EMBL" id="TCP62580.1"/>
    </source>
</evidence>
<feature type="domain" description="SH3b" evidence="11">
    <location>
        <begin position="177"/>
        <end position="240"/>
    </location>
</feature>
<name>A0A4R2RFZ6_9BACL</name>
<dbReference type="PANTHER" id="PTHR30582:SF4">
    <property type="entry name" value="L,D-TRANSPEPTIDASE YQJB-RELATED"/>
    <property type="match status" value="1"/>
</dbReference>
<evidence type="ECO:0000256" key="9">
    <source>
        <dbReference type="PROSITE-ProRule" id="PRU01373"/>
    </source>
</evidence>
<feature type="domain" description="SH3b" evidence="11">
    <location>
        <begin position="252"/>
        <end position="315"/>
    </location>
</feature>